<dbReference type="GO" id="GO:0009055">
    <property type="term" value="F:electron transfer activity"/>
    <property type="evidence" value="ECO:0007669"/>
    <property type="project" value="InterPro"/>
</dbReference>
<accession>A0A1V4AR48</accession>
<evidence type="ECO:0000313" key="9">
    <source>
        <dbReference type="EMBL" id="OOP55585.1"/>
    </source>
</evidence>
<dbReference type="InterPro" id="IPR018527">
    <property type="entry name" value="Rubredoxin_Fe_BS"/>
</dbReference>
<feature type="domain" description="Rubredoxin-like" evidence="8">
    <location>
        <begin position="1"/>
        <end position="52"/>
    </location>
</feature>
<dbReference type="InterPro" id="IPR024922">
    <property type="entry name" value="Rubredoxin"/>
</dbReference>
<dbReference type="PANTHER" id="PTHR47627:SF1">
    <property type="entry name" value="RUBREDOXIN-1-RELATED"/>
    <property type="match status" value="1"/>
</dbReference>
<organism evidence="9 10">
    <name type="scientific">Candidatus Brocadia carolinensis</name>
    <dbReference type="NCBI Taxonomy" id="1004156"/>
    <lineage>
        <taxon>Bacteria</taxon>
        <taxon>Pseudomonadati</taxon>
        <taxon>Planctomycetota</taxon>
        <taxon>Candidatus Brocadiia</taxon>
        <taxon>Candidatus Brocadiales</taxon>
        <taxon>Candidatus Brocadiaceae</taxon>
        <taxon>Candidatus Brocadia</taxon>
    </lineage>
</organism>
<evidence type="ECO:0000313" key="10">
    <source>
        <dbReference type="Proteomes" id="UP000189681"/>
    </source>
</evidence>
<feature type="binding site" evidence="7">
    <location>
        <position position="9"/>
    </location>
    <ligand>
        <name>Fe cation</name>
        <dbReference type="ChEBI" id="CHEBI:24875"/>
    </ligand>
</feature>
<dbReference type="InterPro" id="IPR050526">
    <property type="entry name" value="Rubredoxin_ET"/>
</dbReference>
<dbReference type="PIRSF" id="PIRSF000071">
    <property type="entry name" value="Rubredoxin"/>
    <property type="match status" value="1"/>
</dbReference>
<dbReference type="GO" id="GO:0043448">
    <property type="term" value="P:alkane catabolic process"/>
    <property type="evidence" value="ECO:0007669"/>
    <property type="project" value="TreeGrafter"/>
</dbReference>
<evidence type="ECO:0000256" key="2">
    <source>
        <dbReference type="ARBA" id="ARBA00022448"/>
    </source>
</evidence>
<keyword evidence="5 6" id="KW-0408">Iron</keyword>
<dbReference type="InterPro" id="IPR024934">
    <property type="entry name" value="Rubredoxin-like_dom"/>
</dbReference>
<proteinExistence type="inferred from homology"/>
<evidence type="ECO:0000256" key="3">
    <source>
        <dbReference type="ARBA" id="ARBA00022723"/>
    </source>
</evidence>
<dbReference type="PRINTS" id="PR00163">
    <property type="entry name" value="RUBREDOXIN"/>
</dbReference>
<comment type="cofactor">
    <cofactor evidence="6 7">
        <name>Fe(3+)</name>
        <dbReference type="ChEBI" id="CHEBI:29034"/>
    </cofactor>
    <text evidence="6 7">Binds 1 Fe(3+) ion per subunit.</text>
</comment>
<evidence type="ECO:0000256" key="1">
    <source>
        <dbReference type="ARBA" id="ARBA00005337"/>
    </source>
</evidence>
<dbReference type="STRING" id="1004156.AYP45_14000"/>
<evidence type="ECO:0000259" key="8">
    <source>
        <dbReference type="PROSITE" id="PS50903"/>
    </source>
</evidence>
<evidence type="ECO:0000256" key="5">
    <source>
        <dbReference type="ARBA" id="ARBA00023004"/>
    </source>
</evidence>
<dbReference type="PROSITE" id="PS00202">
    <property type="entry name" value="RUBREDOXIN"/>
    <property type="match status" value="1"/>
</dbReference>
<feature type="binding site" evidence="7">
    <location>
        <position position="42"/>
    </location>
    <ligand>
        <name>Fe cation</name>
        <dbReference type="ChEBI" id="CHEBI:24875"/>
    </ligand>
</feature>
<dbReference type="Gene3D" id="2.20.28.10">
    <property type="match status" value="1"/>
</dbReference>
<dbReference type="Proteomes" id="UP000189681">
    <property type="component" value="Unassembled WGS sequence"/>
</dbReference>
<reference evidence="9 10" key="1">
    <citation type="journal article" date="2017" name="Water Res.">
        <title>Discovery and metagenomic analysis of an anammox bacterial enrichment related to Candidatus "Brocadia caroliniensis" in a full-scale glycerol-fed nitritation-denitritation separate centrate treatment process.</title>
        <authorList>
            <person name="Park H."/>
            <person name="Brotto A.C."/>
            <person name="van Loosdrecht M.C."/>
            <person name="Chandran K."/>
        </authorList>
    </citation>
    <scope>NUCLEOTIDE SEQUENCE [LARGE SCALE GENOMIC DNA]</scope>
    <source>
        <strain evidence="9">26THWARD</strain>
    </source>
</reference>
<sequence>MERYKCVICDYIYNPKFGDPEYGISCGTSFQNLPDDWLCPQCGAPKDQFEHV</sequence>
<evidence type="ECO:0000256" key="4">
    <source>
        <dbReference type="ARBA" id="ARBA00022982"/>
    </source>
</evidence>
<dbReference type="SUPFAM" id="SSF57802">
    <property type="entry name" value="Rubredoxin-like"/>
    <property type="match status" value="1"/>
</dbReference>
<gene>
    <name evidence="9" type="ORF">AYP45_14000</name>
</gene>
<keyword evidence="3 6" id="KW-0479">Metal-binding</keyword>
<dbReference type="EMBL" id="AYTS01000130">
    <property type="protein sequence ID" value="OOP55585.1"/>
    <property type="molecule type" value="Genomic_DNA"/>
</dbReference>
<dbReference type="Pfam" id="PF00301">
    <property type="entry name" value="Rubredoxin"/>
    <property type="match status" value="1"/>
</dbReference>
<dbReference type="FunFam" id="2.20.28.10:FF:000001">
    <property type="entry name" value="Rubredoxin"/>
    <property type="match status" value="1"/>
</dbReference>
<evidence type="ECO:0000256" key="7">
    <source>
        <dbReference type="PIRSR" id="PIRSR000071-1"/>
    </source>
</evidence>
<dbReference type="PANTHER" id="PTHR47627">
    <property type="entry name" value="RUBREDOXIN"/>
    <property type="match status" value="1"/>
</dbReference>
<dbReference type="GO" id="GO:0005506">
    <property type="term" value="F:iron ion binding"/>
    <property type="evidence" value="ECO:0007669"/>
    <property type="project" value="InterPro"/>
</dbReference>
<evidence type="ECO:0000256" key="6">
    <source>
        <dbReference type="PIRNR" id="PIRNR000071"/>
    </source>
</evidence>
<feature type="binding site" evidence="7">
    <location>
        <position position="6"/>
    </location>
    <ligand>
        <name>Fe cation</name>
        <dbReference type="ChEBI" id="CHEBI:24875"/>
    </ligand>
</feature>
<protein>
    <recommendedName>
        <fullName evidence="6">Rubredoxin</fullName>
    </recommendedName>
</protein>
<dbReference type="CDD" id="cd00730">
    <property type="entry name" value="rubredoxin"/>
    <property type="match status" value="1"/>
</dbReference>
<comment type="similarity">
    <text evidence="1 6">Belongs to the rubredoxin family.</text>
</comment>
<feature type="binding site" evidence="7">
    <location>
        <position position="39"/>
    </location>
    <ligand>
        <name>Fe cation</name>
        <dbReference type="ChEBI" id="CHEBI:24875"/>
    </ligand>
</feature>
<keyword evidence="4 6" id="KW-0249">Electron transport</keyword>
<dbReference type="PROSITE" id="PS50903">
    <property type="entry name" value="RUBREDOXIN_LIKE"/>
    <property type="match status" value="1"/>
</dbReference>
<dbReference type="InterPro" id="IPR024935">
    <property type="entry name" value="Rubredoxin_dom"/>
</dbReference>
<comment type="caution">
    <text evidence="9">The sequence shown here is derived from an EMBL/GenBank/DDBJ whole genome shotgun (WGS) entry which is preliminary data.</text>
</comment>
<name>A0A1V4AR48_9BACT</name>
<keyword evidence="2 6" id="KW-0813">Transport</keyword>
<dbReference type="AlphaFoldDB" id="A0A1V4AR48"/>